<feature type="compositionally biased region" description="Polar residues" evidence="5">
    <location>
        <begin position="452"/>
        <end position="463"/>
    </location>
</feature>
<feature type="transmembrane region" description="Helical" evidence="6">
    <location>
        <begin position="494"/>
        <end position="514"/>
    </location>
</feature>
<dbReference type="EMBL" id="JBHSKN010000007">
    <property type="protein sequence ID" value="MFC5239718.1"/>
    <property type="molecule type" value="Genomic_DNA"/>
</dbReference>
<name>A0ABW0DRL4_9ACTN</name>
<reference evidence="10" key="1">
    <citation type="journal article" date="2019" name="Int. J. Syst. Evol. Microbiol.">
        <title>The Global Catalogue of Microorganisms (GCM) 10K type strain sequencing project: providing services to taxonomists for standard genome sequencing and annotation.</title>
        <authorList>
            <consortium name="The Broad Institute Genomics Platform"/>
            <consortium name="The Broad Institute Genome Sequencing Center for Infectious Disease"/>
            <person name="Wu L."/>
            <person name="Ma J."/>
        </authorList>
    </citation>
    <scope>NUCLEOTIDE SEQUENCE [LARGE SCALE GENOMIC DNA]</scope>
    <source>
        <strain evidence="10">CGMCC 4.7131</strain>
    </source>
</reference>
<evidence type="ECO:0000256" key="4">
    <source>
        <dbReference type="ARBA" id="ARBA00023088"/>
    </source>
</evidence>
<protein>
    <submittedName>
        <fullName evidence="9">LPXTG cell wall anchor domain-containing protein</fullName>
    </submittedName>
</protein>
<keyword evidence="2" id="KW-0964">Secreted</keyword>
<comment type="caution">
    <text evidence="9">The sequence shown here is derived from an EMBL/GenBank/DDBJ whole genome shotgun (WGS) entry which is preliminary data.</text>
</comment>
<proteinExistence type="predicted"/>
<evidence type="ECO:0000313" key="10">
    <source>
        <dbReference type="Proteomes" id="UP001596035"/>
    </source>
</evidence>
<accession>A0ABW0DRL4</accession>
<evidence type="ECO:0000256" key="7">
    <source>
        <dbReference type="SAM" id="SignalP"/>
    </source>
</evidence>
<evidence type="ECO:0000259" key="8">
    <source>
        <dbReference type="Pfam" id="PF00746"/>
    </source>
</evidence>
<feature type="compositionally biased region" description="Low complexity" evidence="5">
    <location>
        <begin position="464"/>
        <end position="487"/>
    </location>
</feature>
<evidence type="ECO:0000256" key="6">
    <source>
        <dbReference type="SAM" id="Phobius"/>
    </source>
</evidence>
<sequence>MKSKRTMFGAVLTAVVSALAPGATAVADDPSPLPTQAYATISAGKQINVGPAAQPVHVSWGFWDGGAQVPTPTDETLVIDARDLAGIANVSADDPRCEAEGRVFTCVNEESTQSRSVDFTLRAAPGATLGDTGTIKYAVTAEHGTGATATAKVVVGVPNLVVGKVPDTTHAAVGSRIDIPLRLRNTGDLATDRRIQLRWASEGGLLFDHKFSNCTYDEDFDPEPAGRTTVTCVVTAPVAVGATVELSSPLTAKVGKRVLTNVVDYSASLLEPGQEPATGGVGRHQGTGPALRLVPASGAEGAFEKGAEGRFTVAADNSADFAATVEVDQDRWALDFRAVNHGPASVYVVDEKPVVVVDVVLPKGMVGSRNIYEEGEDRPYGECLLRVSATETAPFEAGHRRYVCPVPFDLTPGKSQLFILRVKLTEDYDGAKGTATVRPGPAGVPLHDPDASNDSVTFSFDAQTTPTAPTTPTTPTTTAPSGGTLPATGTTHTALVVTAGAGALLLGTVVLVGLQRRRSH</sequence>
<evidence type="ECO:0000256" key="3">
    <source>
        <dbReference type="ARBA" id="ARBA00022729"/>
    </source>
</evidence>
<keyword evidence="10" id="KW-1185">Reference proteome</keyword>
<keyword evidence="1" id="KW-0134">Cell wall</keyword>
<feature type="signal peptide" evidence="7">
    <location>
        <begin position="1"/>
        <end position="27"/>
    </location>
</feature>
<keyword evidence="6" id="KW-0812">Transmembrane</keyword>
<gene>
    <name evidence="9" type="ORF">ACFPWV_07380</name>
</gene>
<dbReference type="Proteomes" id="UP001596035">
    <property type="component" value="Unassembled WGS sequence"/>
</dbReference>
<keyword evidence="3 7" id="KW-0732">Signal</keyword>
<feature type="chain" id="PRO_5046202950" evidence="7">
    <location>
        <begin position="28"/>
        <end position="520"/>
    </location>
</feature>
<keyword evidence="4" id="KW-0572">Peptidoglycan-anchor</keyword>
<feature type="domain" description="Gram-positive cocci surface proteins LPxTG" evidence="8">
    <location>
        <begin position="479"/>
        <end position="518"/>
    </location>
</feature>
<keyword evidence="6" id="KW-0472">Membrane</keyword>
<dbReference type="Pfam" id="PF00746">
    <property type="entry name" value="Gram_pos_anchor"/>
    <property type="match status" value="1"/>
</dbReference>
<evidence type="ECO:0000313" key="9">
    <source>
        <dbReference type="EMBL" id="MFC5239718.1"/>
    </source>
</evidence>
<organism evidence="9 10">
    <name type="scientific">Streptomyces atrovirens</name>
    <dbReference type="NCBI Taxonomy" id="285556"/>
    <lineage>
        <taxon>Bacteria</taxon>
        <taxon>Bacillati</taxon>
        <taxon>Actinomycetota</taxon>
        <taxon>Actinomycetes</taxon>
        <taxon>Kitasatosporales</taxon>
        <taxon>Streptomycetaceae</taxon>
        <taxon>Streptomyces</taxon>
    </lineage>
</organism>
<dbReference type="InterPro" id="IPR019931">
    <property type="entry name" value="LPXTG_anchor"/>
</dbReference>
<evidence type="ECO:0000256" key="2">
    <source>
        <dbReference type="ARBA" id="ARBA00022525"/>
    </source>
</evidence>
<feature type="region of interest" description="Disordered" evidence="5">
    <location>
        <begin position="432"/>
        <end position="487"/>
    </location>
</feature>
<dbReference type="RefSeq" id="WP_344566675.1">
    <property type="nucleotide sequence ID" value="NZ_BAAATG010000050.1"/>
</dbReference>
<keyword evidence="6" id="KW-1133">Transmembrane helix</keyword>
<dbReference type="NCBIfam" id="TIGR01167">
    <property type="entry name" value="LPXTG_anchor"/>
    <property type="match status" value="1"/>
</dbReference>
<evidence type="ECO:0000256" key="1">
    <source>
        <dbReference type="ARBA" id="ARBA00022512"/>
    </source>
</evidence>
<evidence type="ECO:0000256" key="5">
    <source>
        <dbReference type="SAM" id="MobiDB-lite"/>
    </source>
</evidence>